<feature type="compositionally biased region" description="Low complexity" evidence="1">
    <location>
        <begin position="893"/>
        <end position="910"/>
    </location>
</feature>
<evidence type="ECO:0000313" key="2">
    <source>
        <dbReference type="EMBL" id="KAH0559829.1"/>
    </source>
</evidence>
<feature type="compositionally biased region" description="Acidic residues" evidence="1">
    <location>
        <begin position="409"/>
        <end position="427"/>
    </location>
</feature>
<dbReference type="Proteomes" id="UP000750711">
    <property type="component" value="Unassembled WGS sequence"/>
</dbReference>
<feature type="region of interest" description="Disordered" evidence="1">
    <location>
        <begin position="871"/>
        <end position="955"/>
    </location>
</feature>
<feature type="compositionally biased region" description="Acidic residues" evidence="1">
    <location>
        <begin position="529"/>
        <end position="542"/>
    </location>
</feature>
<comment type="caution">
    <text evidence="2">The sequence shown here is derived from an EMBL/GenBank/DDBJ whole genome shotgun (WGS) entry which is preliminary data.</text>
</comment>
<feature type="region of interest" description="Disordered" evidence="1">
    <location>
        <begin position="766"/>
        <end position="842"/>
    </location>
</feature>
<feature type="compositionally biased region" description="Basic and acidic residues" evidence="1">
    <location>
        <begin position="1076"/>
        <end position="1099"/>
    </location>
</feature>
<evidence type="ECO:0008006" key="4">
    <source>
        <dbReference type="Google" id="ProtNLM"/>
    </source>
</evidence>
<feature type="compositionally biased region" description="Polar residues" evidence="1">
    <location>
        <begin position="1024"/>
        <end position="1057"/>
    </location>
</feature>
<feature type="compositionally biased region" description="Low complexity" evidence="1">
    <location>
        <begin position="1110"/>
        <end position="1124"/>
    </location>
</feature>
<feature type="compositionally biased region" description="Basic and acidic residues" evidence="1">
    <location>
        <begin position="107"/>
        <end position="128"/>
    </location>
</feature>
<dbReference type="EMBL" id="JAGHQM010000512">
    <property type="protein sequence ID" value="KAH0559829.1"/>
    <property type="molecule type" value="Genomic_DNA"/>
</dbReference>
<evidence type="ECO:0000313" key="3">
    <source>
        <dbReference type="Proteomes" id="UP000750711"/>
    </source>
</evidence>
<feature type="compositionally biased region" description="Polar residues" evidence="1">
    <location>
        <begin position="981"/>
        <end position="997"/>
    </location>
</feature>
<protein>
    <recommendedName>
        <fullName evidence="4">RING-type domain-containing protein</fullName>
    </recommendedName>
</protein>
<feature type="compositionally biased region" description="Low complexity" evidence="1">
    <location>
        <begin position="19"/>
        <end position="36"/>
    </location>
</feature>
<feature type="compositionally biased region" description="Polar residues" evidence="1">
    <location>
        <begin position="1213"/>
        <end position="1230"/>
    </location>
</feature>
<evidence type="ECO:0000256" key="1">
    <source>
        <dbReference type="SAM" id="MobiDB-lite"/>
    </source>
</evidence>
<feature type="compositionally biased region" description="Polar residues" evidence="1">
    <location>
        <begin position="611"/>
        <end position="622"/>
    </location>
</feature>
<gene>
    <name evidence="2" type="ORF">GP486_003654</name>
</gene>
<feature type="compositionally biased region" description="Polar residues" evidence="1">
    <location>
        <begin position="871"/>
        <end position="883"/>
    </location>
</feature>
<feature type="compositionally biased region" description="Polar residues" evidence="1">
    <location>
        <begin position="938"/>
        <end position="955"/>
    </location>
</feature>
<feature type="compositionally biased region" description="Polar residues" evidence="1">
    <location>
        <begin position="767"/>
        <end position="785"/>
    </location>
</feature>
<dbReference type="InterPro" id="IPR013083">
    <property type="entry name" value="Znf_RING/FYVE/PHD"/>
</dbReference>
<feature type="compositionally biased region" description="Polar residues" evidence="1">
    <location>
        <begin position="632"/>
        <end position="642"/>
    </location>
</feature>
<feature type="compositionally biased region" description="Low complexity" evidence="1">
    <location>
        <begin position="786"/>
        <end position="803"/>
    </location>
</feature>
<feature type="region of interest" description="Disordered" evidence="1">
    <location>
        <begin position="1164"/>
        <end position="1244"/>
    </location>
</feature>
<feature type="compositionally biased region" description="Polar residues" evidence="1">
    <location>
        <begin position="58"/>
        <end position="83"/>
    </location>
</feature>
<sequence>MDQLRATALPASRPVFHKSSTNGNITSSSSSPTQSPHHARQQPNPPQPHASDIAATGNVGTQQTARLTPTTSQASMNSTSSAHNSREKVSEASSSSAKARRSVSNGELKKSDKVIKGNDAKGLSDGRRPSKTFSKSVEPKPVRAELEPQIDEKQQLIQSLKADLTKLQQIATCKICIKFLYEPYTLSCGHTYCYEIKEMIDIFIHRSDLLPSTETTADHIKWRKDEADRLERDRANKHPKTGGLFRGCFREQKRGQRWHNGVIRDNDDGVDRCPDCAWELEGRYCPRCDLTFQEDGRVTDGSHWGGFSDMDDTDSDGYGFATDDELDGDLDFEDPESSLGFDVYGGESFPIDVDGDAYEDYMAYHTPVYAIQREMARGSIRPPGRRAAAHSAAGSRRRYSQSIVSDMQTSEDGEMEPLAEESEEEESESMRNFIVHDGNDRAQGGGSISSRSSSHATMESAQSRRPGRGGHLGSRNRISQPHAAADDDDDEFDEGGAVSNGRRSRARLQFQPPRRLGRRGPIALSTSTETEEDDLDLDEDTEALLNSGYSQLDHDTPEEDMESEQPDDDDDDAMTMVGIGSTSLVSSERARLGGSLTPTADQPNPPIRPPSRTQNGQRTSGTRPRGLRMRRVNSSISTTSTAHYEDGEADDDESEVESVAMDADGDVQMSSSPLRLRRDPRHSLMRPGNRRSQATEGASISDPIDLDTDVSSDTSVQTHRRRQRQRSRQPEYDPRISMLFAEHQIIMREQNSAGLGLEAMIRGRTPTPLNFPNIQRPRTANKNRGSQSSATPPSATPYSPLSTGSIPPFSPISATPGHSRNSSMSSASGIGLQGSSIPFRQPSEISNNLRVTRSSTPSSHQQNAEGNTMNQISTAGSRSSGNVSAALVPGNASPRPSNQPSPSSVSQQGNPVPPGNIPESPTSRSDSTTSGRRGQVQGGETSSSPPQHIYPNQSYGSQALGFNLRLTTRNPWAASFATVRPKQSNRTLRSAPSNETIRPTRESRNQSSQPQGREATASPHLIRQPSQRSLRQTGSRTMLRPQNSITHMRRTAQSPSPLLSGVGQTLVGPRNGPLSQEEKKRRGQEVVQRRQQELLEQQRQHGGGFRLGLAGQASEGAGQQQQNQSMTLDGFQSRRSYSVPASNGLGSSTATNSILPSLPAILQSQPRATSEVPSPRTIQRPVSRRAGGPQGITMSAPPYNSSPPNIAPITRSGVGSQNYASQLNVTSPSRANPMMAGGEPRRFP</sequence>
<feature type="compositionally biased region" description="Acidic residues" evidence="1">
    <location>
        <begin position="556"/>
        <end position="573"/>
    </location>
</feature>
<organism evidence="2 3">
    <name type="scientific">Trichoglossum hirsutum</name>
    <dbReference type="NCBI Taxonomy" id="265104"/>
    <lineage>
        <taxon>Eukaryota</taxon>
        <taxon>Fungi</taxon>
        <taxon>Dikarya</taxon>
        <taxon>Ascomycota</taxon>
        <taxon>Pezizomycotina</taxon>
        <taxon>Geoglossomycetes</taxon>
        <taxon>Geoglossales</taxon>
        <taxon>Geoglossaceae</taxon>
        <taxon>Trichoglossum</taxon>
    </lineage>
</organism>
<accession>A0A9P8RQE0</accession>
<keyword evidence="3" id="KW-1185">Reference proteome</keyword>
<reference evidence="2" key="1">
    <citation type="submission" date="2021-03" db="EMBL/GenBank/DDBJ databases">
        <title>Comparative genomics and phylogenomic investigation of the class Geoglossomycetes provide insights into ecological specialization and systematics.</title>
        <authorList>
            <person name="Melie T."/>
            <person name="Pirro S."/>
            <person name="Miller A.N."/>
            <person name="Quandt A."/>
        </authorList>
    </citation>
    <scope>NUCLEOTIDE SEQUENCE</scope>
    <source>
        <strain evidence="2">CAQ_001_2017</strain>
    </source>
</reference>
<feature type="region of interest" description="Disordered" evidence="1">
    <location>
        <begin position="1"/>
        <end position="145"/>
    </location>
</feature>
<feature type="compositionally biased region" description="Basic residues" evidence="1">
    <location>
        <begin position="718"/>
        <end position="727"/>
    </location>
</feature>
<feature type="compositionally biased region" description="Acidic residues" evidence="1">
    <location>
        <begin position="647"/>
        <end position="656"/>
    </location>
</feature>
<name>A0A9P8RQE0_9PEZI</name>
<feature type="compositionally biased region" description="Low complexity" evidence="1">
    <location>
        <begin position="920"/>
        <end position="933"/>
    </location>
</feature>
<dbReference type="Gene3D" id="3.30.40.10">
    <property type="entry name" value="Zinc/RING finger domain, C3HC4 (zinc finger)"/>
    <property type="match status" value="1"/>
</dbReference>
<dbReference type="AlphaFoldDB" id="A0A9P8RQE0"/>
<feature type="compositionally biased region" description="Polar residues" evidence="1">
    <location>
        <begin position="812"/>
        <end position="842"/>
    </location>
</feature>
<dbReference type="SUPFAM" id="SSF57850">
    <property type="entry name" value="RING/U-box"/>
    <property type="match status" value="1"/>
</dbReference>
<feature type="region of interest" description="Disordered" evidence="1">
    <location>
        <begin position="380"/>
        <end position="735"/>
    </location>
</feature>
<feature type="region of interest" description="Disordered" evidence="1">
    <location>
        <begin position="975"/>
        <end position="1129"/>
    </location>
</feature>
<proteinExistence type="predicted"/>